<protein>
    <submittedName>
        <fullName evidence="1">Uncharacterized protein</fullName>
    </submittedName>
</protein>
<reference evidence="2" key="1">
    <citation type="journal article" date="2022" name="Mol. Ecol. Resour.">
        <title>The genomes of chicory, endive, great burdock and yacon provide insights into Asteraceae palaeo-polyploidization history and plant inulin production.</title>
        <authorList>
            <person name="Fan W."/>
            <person name="Wang S."/>
            <person name="Wang H."/>
            <person name="Wang A."/>
            <person name="Jiang F."/>
            <person name="Liu H."/>
            <person name="Zhao H."/>
            <person name="Xu D."/>
            <person name="Zhang Y."/>
        </authorList>
    </citation>
    <scope>NUCLEOTIDE SEQUENCE [LARGE SCALE GENOMIC DNA]</scope>
    <source>
        <strain evidence="2">cv. Niubang</strain>
    </source>
</reference>
<dbReference type="Proteomes" id="UP001055879">
    <property type="component" value="Linkage Group LG02"/>
</dbReference>
<organism evidence="1 2">
    <name type="scientific">Arctium lappa</name>
    <name type="common">Greater burdock</name>
    <name type="synonym">Lappa major</name>
    <dbReference type="NCBI Taxonomy" id="4217"/>
    <lineage>
        <taxon>Eukaryota</taxon>
        <taxon>Viridiplantae</taxon>
        <taxon>Streptophyta</taxon>
        <taxon>Embryophyta</taxon>
        <taxon>Tracheophyta</taxon>
        <taxon>Spermatophyta</taxon>
        <taxon>Magnoliopsida</taxon>
        <taxon>eudicotyledons</taxon>
        <taxon>Gunneridae</taxon>
        <taxon>Pentapetalae</taxon>
        <taxon>asterids</taxon>
        <taxon>campanulids</taxon>
        <taxon>Asterales</taxon>
        <taxon>Asteraceae</taxon>
        <taxon>Carduoideae</taxon>
        <taxon>Cardueae</taxon>
        <taxon>Arctiinae</taxon>
        <taxon>Arctium</taxon>
    </lineage>
</organism>
<sequence length="91" mass="9971">MCLKNSTTASLSNDDDPLIFDTATIPTTTTNNNPSLLPPPISKLSSERDHEQQFQLATVLVTRDEIRDGAPMVVKVEGLRIVISRNFSSSI</sequence>
<name>A0ACB9EK48_ARCLA</name>
<reference evidence="1 2" key="2">
    <citation type="journal article" date="2022" name="Mol. Ecol. Resour.">
        <title>The genomes of chicory, endive, great burdock and yacon provide insights into Asteraceae paleo-polyploidization history and plant inulin production.</title>
        <authorList>
            <person name="Fan W."/>
            <person name="Wang S."/>
            <person name="Wang H."/>
            <person name="Wang A."/>
            <person name="Jiang F."/>
            <person name="Liu H."/>
            <person name="Zhao H."/>
            <person name="Xu D."/>
            <person name="Zhang Y."/>
        </authorList>
    </citation>
    <scope>NUCLEOTIDE SEQUENCE [LARGE SCALE GENOMIC DNA]</scope>
    <source>
        <strain evidence="2">cv. Niubang</strain>
    </source>
</reference>
<accession>A0ACB9EK48</accession>
<evidence type="ECO:0000313" key="1">
    <source>
        <dbReference type="EMBL" id="KAI3758816.1"/>
    </source>
</evidence>
<gene>
    <name evidence="1" type="ORF">L6452_06388</name>
</gene>
<dbReference type="EMBL" id="CM042048">
    <property type="protein sequence ID" value="KAI3758816.1"/>
    <property type="molecule type" value="Genomic_DNA"/>
</dbReference>
<evidence type="ECO:0000313" key="2">
    <source>
        <dbReference type="Proteomes" id="UP001055879"/>
    </source>
</evidence>
<keyword evidence="2" id="KW-1185">Reference proteome</keyword>
<proteinExistence type="predicted"/>
<comment type="caution">
    <text evidence="1">The sequence shown here is derived from an EMBL/GenBank/DDBJ whole genome shotgun (WGS) entry which is preliminary data.</text>
</comment>